<dbReference type="Proteomes" id="UP000198897">
    <property type="component" value="Unassembled WGS sequence"/>
</dbReference>
<evidence type="ECO:0000256" key="2">
    <source>
        <dbReference type="ARBA" id="ARBA00007400"/>
    </source>
</evidence>
<evidence type="ECO:0000256" key="1">
    <source>
        <dbReference type="ARBA" id="ARBA00004370"/>
    </source>
</evidence>
<name>A0A1I2JX29_9BACI</name>
<organism evidence="5 6">
    <name type="scientific">Halobacillus alkaliphilus</name>
    <dbReference type="NCBI Taxonomy" id="396056"/>
    <lineage>
        <taxon>Bacteria</taxon>
        <taxon>Bacillati</taxon>
        <taxon>Bacillota</taxon>
        <taxon>Bacilli</taxon>
        <taxon>Bacillales</taxon>
        <taxon>Bacillaceae</taxon>
        <taxon>Halobacillus</taxon>
    </lineage>
</organism>
<dbReference type="Pfam" id="PF01757">
    <property type="entry name" value="Acyl_transf_3"/>
    <property type="match status" value="1"/>
</dbReference>
<keyword evidence="6" id="KW-1185">Reference proteome</keyword>
<feature type="transmembrane region" description="Helical" evidence="3">
    <location>
        <begin position="189"/>
        <end position="211"/>
    </location>
</feature>
<protein>
    <submittedName>
        <fullName evidence="5">Acyltransferase family protein</fullName>
    </submittedName>
</protein>
<gene>
    <name evidence="5" type="ORF">SAMN05216353_102200</name>
</gene>
<dbReference type="RefSeq" id="WP_089749807.1">
    <property type="nucleotide sequence ID" value="NZ_FOOG01000002.1"/>
</dbReference>
<keyword evidence="3" id="KW-0812">Transmembrane</keyword>
<comment type="similarity">
    <text evidence="2">Belongs to the acyltransferase 3 family.</text>
</comment>
<feature type="transmembrane region" description="Helical" evidence="3">
    <location>
        <begin position="278"/>
        <end position="298"/>
    </location>
</feature>
<accession>A0A1I2JX29</accession>
<feature type="transmembrane region" description="Helical" evidence="3">
    <location>
        <begin position="217"/>
        <end position="233"/>
    </location>
</feature>
<feature type="transmembrane region" description="Helical" evidence="3">
    <location>
        <begin position="254"/>
        <end position="272"/>
    </location>
</feature>
<comment type="subcellular location">
    <subcellularLocation>
        <location evidence="1">Membrane</location>
    </subcellularLocation>
</comment>
<feature type="transmembrane region" description="Helical" evidence="3">
    <location>
        <begin position="129"/>
        <end position="147"/>
    </location>
</feature>
<dbReference type="GO" id="GO:0016747">
    <property type="term" value="F:acyltransferase activity, transferring groups other than amino-acyl groups"/>
    <property type="evidence" value="ECO:0007669"/>
    <property type="project" value="InterPro"/>
</dbReference>
<evidence type="ECO:0000259" key="4">
    <source>
        <dbReference type="Pfam" id="PF01757"/>
    </source>
</evidence>
<evidence type="ECO:0000256" key="3">
    <source>
        <dbReference type="SAM" id="Phobius"/>
    </source>
</evidence>
<feature type="transmembrane region" description="Helical" evidence="3">
    <location>
        <begin position="64"/>
        <end position="84"/>
    </location>
</feature>
<feature type="domain" description="Acyltransferase 3" evidence="4">
    <location>
        <begin position="4"/>
        <end position="298"/>
    </location>
</feature>
<proteinExistence type="inferred from homology"/>
<dbReference type="EMBL" id="FOOG01000002">
    <property type="protein sequence ID" value="SFF58749.1"/>
    <property type="molecule type" value="Genomic_DNA"/>
</dbReference>
<keyword evidence="5" id="KW-0808">Transferase</keyword>
<keyword evidence="3" id="KW-1133">Transmembrane helix</keyword>
<keyword evidence="5" id="KW-0012">Acyltransferase</keyword>
<feature type="transmembrane region" description="Helical" evidence="3">
    <location>
        <begin position="29"/>
        <end position="52"/>
    </location>
</feature>
<evidence type="ECO:0000313" key="5">
    <source>
        <dbReference type="EMBL" id="SFF58749.1"/>
    </source>
</evidence>
<sequence length="327" mass="38533">MIFFITVMKALAAILITNAHYSGVYPTDLIANGGLLGDVLFFAVAGFVLVNLKYSFSKWYWKRLIRVYPTIWIITLIYIGLGFYKFDGWSISEYFLFPTYYHFIASIVLLYVPYYLVINNKKLKNNIPLVMLVIFLIQIVIYVFFYDKSFYHIDTVREPMVRFLFFQSMLLGAYFRIKKSKYMNYNYYINWLLLLVLISLYFVSKLAFVHFEYMSPYQISNQIVLFFVLYYLFRCFSGIDSSLEMLPLKIKNSINFLAKITLEIYLVQYVIIPRLDHIVFPLNWVLITAIIIIAAYLLHIIGSKVSNILDVTRYDKLSRNVTGGAEY</sequence>
<evidence type="ECO:0000313" key="6">
    <source>
        <dbReference type="Proteomes" id="UP000198897"/>
    </source>
</evidence>
<dbReference type="AlphaFoldDB" id="A0A1I2JX29"/>
<reference evidence="6" key="1">
    <citation type="submission" date="2016-10" db="EMBL/GenBank/DDBJ databases">
        <authorList>
            <person name="Varghese N."/>
            <person name="Submissions S."/>
        </authorList>
    </citation>
    <scope>NUCLEOTIDE SEQUENCE [LARGE SCALE GENOMIC DNA]</scope>
    <source>
        <strain evidence="6">FP5</strain>
    </source>
</reference>
<keyword evidence="3" id="KW-0472">Membrane</keyword>
<dbReference type="OrthoDB" id="1043760at2"/>
<dbReference type="InterPro" id="IPR002656">
    <property type="entry name" value="Acyl_transf_3_dom"/>
</dbReference>
<feature type="transmembrane region" description="Helical" evidence="3">
    <location>
        <begin position="99"/>
        <end position="117"/>
    </location>
</feature>
<feature type="transmembrane region" description="Helical" evidence="3">
    <location>
        <begin position="159"/>
        <end position="177"/>
    </location>
</feature>